<dbReference type="Gene3D" id="3.40.390.10">
    <property type="entry name" value="Collagenase (Catalytic Domain)"/>
    <property type="match status" value="1"/>
</dbReference>
<proteinExistence type="predicted"/>
<dbReference type="GO" id="GO:0008237">
    <property type="term" value="F:metallopeptidase activity"/>
    <property type="evidence" value="ECO:0007669"/>
    <property type="project" value="InterPro"/>
</dbReference>
<feature type="domain" description="DUF5118" evidence="3">
    <location>
        <begin position="44"/>
        <end position="91"/>
    </location>
</feature>
<keyword evidence="5" id="KW-1185">Reference proteome</keyword>
<dbReference type="EMBL" id="SJSA01000001">
    <property type="protein sequence ID" value="TGG40981.1"/>
    <property type="molecule type" value="Genomic_DNA"/>
</dbReference>
<evidence type="ECO:0000313" key="5">
    <source>
        <dbReference type="Proteomes" id="UP000297635"/>
    </source>
</evidence>
<evidence type="ECO:0000259" key="3">
    <source>
        <dbReference type="Pfam" id="PF17162"/>
    </source>
</evidence>
<dbReference type="PANTHER" id="PTHR38478:SF1">
    <property type="entry name" value="ZINC DEPENDENT METALLOPROTEASE DOMAIN LIPOPROTEIN"/>
    <property type="match status" value="1"/>
</dbReference>
<sequence length="871" mass="97977">MTAVPFEVMGSTVSDNARSFLFFGKKKNKKASAGAESKSEPVKSSYDKILTDTATVTKGMFNVIHNGDSYYFEIPRALMGRDMLIVNKLVRVPRELNDAGVNRGINTSNQMVRFELDGKGKRVMVRQSRPRPVVDPNDAIARSVNDNYIDPLIASFPIEAHNSDSTSVVIKVNDFYNGNKPTFGDVFGDINIGTPAVSDLSRIVNIKAFENNVYALSELTTRVVEPGGAVNITVEVGSSLVLLPEKPMTGRYASSRIGYFTEELLKYSDDQQRVGKANFITRWRLEPRPEDMSDYMAGRLVEPVKPIVFYIDRSTPAKWRPYIRTGILDWQKAFEMAGFKNAIQVRDFAEGEEGDEDDINYSVLTYAASAKSNAMGPSITDPRSGEILEADIIWWHNVLDIVHDWIIVQTGAVDPRARQHKLPDELMGDAMRFVACHEVGHSLGLRHNMIASNSIPVDSLRSEKFTSMIGGTAASIMDYARFNYVAQPGDGVKTLTPNLGPYDMLAIEYGYRWYPAGNPDVDQVHLEQLLSNYDHPFYRYSEAQDSRDAVDPRALTEDLGDNNIESSRYGLANLKRVVPEIIKWTTTGEPGQNYDDASNLYGSVLGQWNRYMYHVMANVGGIYIDNTTVGSGSHTYTFVEKDRQREAVRFLVEEAFTYPEWLFDADVTNYTYVVQNTPVGRREQAPSYLLSNYQSYLLWDLLSNDRLVRMLENEAKQGKKAFTAVEMTDMLHKGIFKPTIQGRNPNVRERAIQKNYIDALIIAACERQGVKDGVALRHEEHNDLFATMPGHNVDLCCHRHAAGEQTTGSRTLNFYGSQANRISDAISVKRGELMRVRTLLKSRRNSADTASRYHYDDLLMRINTALGLPLE</sequence>
<dbReference type="AlphaFoldDB" id="A0A4Z0V858"/>
<evidence type="ECO:0000259" key="2">
    <source>
        <dbReference type="Pfam" id="PF17148"/>
    </source>
</evidence>
<dbReference type="CDD" id="cd04276">
    <property type="entry name" value="ZnMc_MMP_like_2"/>
    <property type="match status" value="1"/>
</dbReference>
<gene>
    <name evidence="4" type="ORF">EZ315_02890</name>
</gene>
<dbReference type="PANTHER" id="PTHR38478">
    <property type="entry name" value="PEPTIDASE M1A AND M12B"/>
    <property type="match status" value="1"/>
</dbReference>
<dbReference type="InterPro" id="IPR033428">
    <property type="entry name" value="DUF5118"/>
</dbReference>
<feature type="domain" description="DUF5117" evidence="2">
    <location>
        <begin position="104"/>
        <end position="288"/>
    </location>
</feature>
<organism evidence="4 5">
    <name type="scientific">Duncaniella freteri</name>
    <dbReference type="NCBI Taxonomy" id="2530391"/>
    <lineage>
        <taxon>Bacteria</taxon>
        <taxon>Pseudomonadati</taxon>
        <taxon>Bacteroidota</taxon>
        <taxon>Bacteroidia</taxon>
        <taxon>Bacteroidales</taxon>
        <taxon>Muribaculaceae</taxon>
        <taxon>Duncaniella</taxon>
    </lineage>
</organism>
<name>A0A4Z0V858_9BACT</name>
<accession>A0A4Z0V858</accession>
<dbReference type="SUPFAM" id="SSF55486">
    <property type="entry name" value="Metalloproteases ('zincins'), catalytic domain"/>
    <property type="match status" value="1"/>
</dbReference>
<reference evidence="4 5" key="1">
    <citation type="submission" date="2019-02" db="EMBL/GenBank/DDBJ databases">
        <title>Isolation and identification of novel species under the genus Muribaculum.</title>
        <authorList>
            <person name="Miyake S."/>
            <person name="Ding Y."/>
            <person name="Low A."/>
            <person name="Soh M."/>
            <person name="Seedorf H."/>
        </authorList>
    </citation>
    <scope>NUCLEOTIDE SEQUENCE [LARGE SCALE GENOMIC DNA]</scope>
    <source>
        <strain evidence="4 5">TLL-A3</strain>
    </source>
</reference>
<evidence type="ECO:0000313" key="4">
    <source>
        <dbReference type="EMBL" id="TGG40981.1"/>
    </source>
</evidence>
<dbReference type="InterPro" id="IPR034032">
    <property type="entry name" value="Zn_MMP-like_bac"/>
</dbReference>
<dbReference type="InterPro" id="IPR024079">
    <property type="entry name" value="MetalloPept_cat_dom_sf"/>
</dbReference>
<dbReference type="Pfam" id="PF17162">
    <property type="entry name" value="DUF5118"/>
    <property type="match status" value="1"/>
</dbReference>
<comment type="caution">
    <text evidence="4">The sequence shown here is derived from an EMBL/GenBank/DDBJ whole genome shotgun (WGS) entry which is preliminary data.</text>
</comment>
<dbReference type="InterPro" id="IPR033413">
    <property type="entry name" value="DUF5117"/>
</dbReference>
<dbReference type="Pfam" id="PF16313">
    <property type="entry name" value="DUF4953"/>
    <property type="match status" value="1"/>
</dbReference>
<evidence type="ECO:0000259" key="1">
    <source>
        <dbReference type="Pfam" id="PF16313"/>
    </source>
</evidence>
<dbReference type="InterPro" id="IPR032534">
    <property type="entry name" value="EcxA_zinc-bd"/>
</dbReference>
<feature type="domain" description="EcxA zinc-binding" evidence="1">
    <location>
        <begin position="421"/>
        <end position="740"/>
    </location>
</feature>
<protein>
    <submittedName>
        <fullName evidence="4">DUF5117 domain-containing protein</fullName>
    </submittedName>
</protein>
<dbReference type="Pfam" id="PF17148">
    <property type="entry name" value="DUF5117"/>
    <property type="match status" value="1"/>
</dbReference>
<dbReference type="Proteomes" id="UP000297635">
    <property type="component" value="Unassembled WGS sequence"/>
</dbReference>